<keyword evidence="2" id="KW-0547">Nucleotide-binding</keyword>
<dbReference type="AlphaFoldDB" id="A0A9W8PMG9"/>
<gene>
    <name evidence="2" type="primary">PRP43_2</name>
    <name evidence="2" type="ORF">NW766_007103</name>
</gene>
<comment type="caution">
    <text evidence="2">The sequence shown here is derived from an EMBL/GenBank/DDBJ whole genome shotgun (WGS) entry which is preliminary data.</text>
</comment>
<dbReference type="GO" id="GO:0016787">
    <property type="term" value="F:hydrolase activity"/>
    <property type="evidence" value="ECO:0007669"/>
    <property type="project" value="UniProtKB-KW"/>
</dbReference>
<dbReference type="GO" id="GO:0003724">
    <property type="term" value="F:RNA helicase activity"/>
    <property type="evidence" value="ECO:0007669"/>
    <property type="project" value="UniProtKB-EC"/>
</dbReference>
<evidence type="ECO:0000313" key="3">
    <source>
        <dbReference type="Proteomes" id="UP001152130"/>
    </source>
</evidence>
<feature type="domain" description="DEAD-box helicase OB fold" evidence="1">
    <location>
        <begin position="21"/>
        <end position="92"/>
    </location>
</feature>
<dbReference type="EMBL" id="JAPDHF010000010">
    <property type="protein sequence ID" value="KAJ4011803.1"/>
    <property type="molecule type" value="Genomic_DNA"/>
</dbReference>
<evidence type="ECO:0000259" key="1">
    <source>
        <dbReference type="Pfam" id="PF07717"/>
    </source>
</evidence>
<keyword evidence="2" id="KW-0378">Hydrolase</keyword>
<accession>A0A9W8PMG9</accession>
<keyword evidence="2" id="KW-0347">Helicase</keyword>
<keyword evidence="3" id="KW-1185">Reference proteome</keyword>
<reference evidence="2" key="1">
    <citation type="submission" date="2022-10" db="EMBL/GenBank/DDBJ databases">
        <title>Fusarium specimens isolated from Avocado Roots.</title>
        <authorList>
            <person name="Stajich J."/>
            <person name="Roper C."/>
            <person name="Heimlech-Rivalta G."/>
        </authorList>
    </citation>
    <scope>NUCLEOTIDE SEQUENCE</scope>
    <source>
        <strain evidence="2">CF00143</strain>
    </source>
</reference>
<proteinExistence type="predicted"/>
<sequence>MPQSNGHAAEFDSEYETKVPKAFARGLYHNIAIRKDGHVYKTVHDNYDVLIDSYSDVALMQHPWVISNKIQNHGKAQIHTVTQVKPEWILELPLFQKEMLRQRRTGGLVQPQVKAALDAPSVVSSHNLRRESLDSALVVRHELSNHHSCFYDASHSTPDSSASSTYPLTVTEGYFLSPSALKE</sequence>
<dbReference type="Proteomes" id="UP001152130">
    <property type="component" value="Unassembled WGS sequence"/>
</dbReference>
<protein>
    <submittedName>
        <fullName evidence="2">DEAH-box ATP-dependent RNA helicase prp43</fullName>
        <ecNumber evidence="2">3.6.4.13</ecNumber>
    </submittedName>
</protein>
<dbReference type="EC" id="3.6.4.13" evidence="2"/>
<name>A0A9W8PMG9_9HYPO</name>
<evidence type="ECO:0000313" key="2">
    <source>
        <dbReference type="EMBL" id="KAJ4011803.1"/>
    </source>
</evidence>
<organism evidence="2 3">
    <name type="scientific">Fusarium irregulare</name>
    <dbReference type="NCBI Taxonomy" id="2494466"/>
    <lineage>
        <taxon>Eukaryota</taxon>
        <taxon>Fungi</taxon>
        <taxon>Dikarya</taxon>
        <taxon>Ascomycota</taxon>
        <taxon>Pezizomycotina</taxon>
        <taxon>Sordariomycetes</taxon>
        <taxon>Hypocreomycetidae</taxon>
        <taxon>Hypocreales</taxon>
        <taxon>Nectriaceae</taxon>
        <taxon>Fusarium</taxon>
        <taxon>Fusarium incarnatum-equiseti species complex</taxon>
    </lineage>
</organism>
<keyword evidence="2" id="KW-0067">ATP-binding</keyword>
<dbReference type="Pfam" id="PF07717">
    <property type="entry name" value="OB_NTP_bind"/>
    <property type="match status" value="1"/>
</dbReference>
<dbReference type="InterPro" id="IPR011709">
    <property type="entry name" value="DEAD-box_helicase_OB_fold"/>
</dbReference>